<dbReference type="Gene3D" id="3.30.1060.10">
    <property type="entry name" value="Peptide methionine sulphoxide reductase MsrA"/>
    <property type="match status" value="1"/>
</dbReference>
<dbReference type="InterPro" id="IPR036509">
    <property type="entry name" value="Met_Sox_Rdtase_MsrA_sf"/>
</dbReference>
<keyword evidence="7" id="KW-1185">Reference proteome</keyword>
<dbReference type="KEGG" id="acan:ACA1_113850"/>
<dbReference type="STRING" id="1257118.L8H3F4"/>
<dbReference type="OrthoDB" id="77405at2759"/>
<evidence type="ECO:0000256" key="1">
    <source>
        <dbReference type="ARBA" id="ARBA00005591"/>
    </source>
</evidence>
<comment type="similarity">
    <text evidence="1">Belongs to the MsrA Met sulfoxide reductase family.</text>
</comment>
<dbReference type="EC" id="1.8.4.11" evidence="2"/>
<dbReference type="Pfam" id="PF01625">
    <property type="entry name" value="PMSR"/>
    <property type="match status" value="1"/>
</dbReference>
<proteinExistence type="inferred from homology"/>
<feature type="domain" description="Peptide methionine sulphoxide reductase MsrA" evidence="5">
    <location>
        <begin position="4"/>
        <end position="158"/>
    </location>
</feature>
<protein>
    <recommendedName>
        <fullName evidence="2">peptide-methionine (S)-S-oxide reductase</fullName>
        <ecNumber evidence="2">1.8.4.11</ecNumber>
    </recommendedName>
    <alternativeName>
        <fullName evidence="4">Peptide-methionine (S)-S-oxide reductase</fullName>
    </alternativeName>
</protein>
<dbReference type="VEuPathDB" id="AmoebaDB:ACA1_113850"/>
<dbReference type="GeneID" id="14920879"/>
<gene>
    <name evidence="6" type="ORF">ACA1_113850</name>
</gene>
<dbReference type="GO" id="GO:0008113">
    <property type="term" value="F:peptide-methionine (S)-S-oxide reductase activity"/>
    <property type="evidence" value="ECO:0007669"/>
    <property type="project" value="UniProtKB-EC"/>
</dbReference>
<dbReference type="HAMAP" id="MF_01401">
    <property type="entry name" value="MsrA"/>
    <property type="match status" value="1"/>
</dbReference>
<name>L8H3F4_ACACF</name>
<evidence type="ECO:0000256" key="4">
    <source>
        <dbReference type="ARBA" id="ARBA00030643"/>
    </source>
</evidence>
<dbReference type="RefSeq" id="XP_004342149.1">
    <property type="nucleotide sequence ID" value="XM_004342100.1"/>
</dbReference>
<evidence type="ECO:0000313" key="7">
    <source>
        <dbReference type="Proteomes" id="UP000011083"/>
    </source>
</evidence>
<sequence>MTETATFGAGCFWGVEKFFRKEFGSALASTEVGYAGGDKSSPTYRQVCDGDTGHAEVVKLEFKKDAVDYASLVEFFFRIHDASTVDRQGNDVGTQYRSVIFYHTPEQKKVAEEVKDKVQKEHYPRTPIVTQIVPVGQYWSAEDYHQLYLEKNPSGYCNHRLRW</sequence>
<organism evidence="6 7">
    <name type="scientific">Acanthamoeba castellanii (strain ATCC 30010 / Neff)</name>
    <dbReference type="NCBI Taxonomy" id="1257118"/>
    <lineage>
        <taxon>Eukaryota</taxon>
        <taxon>Amoebozoa</taxon>
        <taxon>Discosea</taxon>
        <taxon>Longamoebia</taxon>
        <taxon>Centramoebida</taxon>
        <taxon>Acanthamoebidae</taxon>
        <taxon>Acanthamoeba</taxon>
    </lineage>
</organism>
<dbReference type="Proteomes" id="UP000011083">
    <property type="component" value="Unassembled WGS sequence"/>
</dbReference>
<dbReference type="InterPro" id="IPR002569">
    <property type="entry name" value="Met_Sox_Rdtase_MsrA_dom"/>
</dbReference>
<dbReference type="PANTHER" id="PTHR43774:SF1">
    <property type="entry name" value="PEPTIDE METHIONINE SULFOXIDE REDUCTASE MSRA 2"/>
    <property type="match status" value="1"/>
</dbReference>
<keyword evidence="3" id="KW-0560">Oxidoreductase</keyword>
<dbReference type="AlphaFoldDB" id="L8H3F4"/>
<accession>L8H3F4</accession>
<dbReference type="PANTHER" id="PTHR43774">
    <property type="entry name" value="PEPTIDE METHIONINE SULFOXIDE REDUCTASE"/>
    <property type="match status" value="1"/>
</dbReference>
<evidence type="ECO:0000259" key="5">
    <source>
        <dbReference type="Pfam" id="PF01625"/>
    </source>
</evidence>
<dbReference type="EMBL" id="KB007926">
    <property type="protein sequence ID" value="ELR20039.1"/>
    <property type="molecule type" value="Genomic_DNA"/>
</dbReference>
<evidence type="ECO:0000256" key="3">
    <source>
        <dbReference type="ARBA" id="ARBA00023002"/>
    </source>
</evidence>
<evidence type="ECO:0000313" key="6">
    <source>
        <dbReference type="EMBL" id="ELR20039.1"/>
    </source>
</evidence>
<dbReference type="OMA" id="LFWESHD"/>
<reference evidence="6 7" key="1">
    <citation type="journal article" date="2013" name="Genome Biol.">
        <title>Genome of Acanthamoeba castellanii highlights extensive lateral gene transfer and early evolution of tyrosine kinase signaling.</title>
        <authorList>
            <person name="Clarke M."/>
            <person name="Lohan A.J."/>
            <person name="Liu B."/>
            <person name="Lagkouvardos I."/>
            <person name="Roy S."/>
            <person name="Zafar N."/>
            <person name="Bertelli C."/>
            <person name="Schilde C."/>
            <person name="Kianianmomeni A."/>
            <person name="Burglin T.R."/>
            <person name="Frech C."/>
            <person name="Turcotte B."/>
            <person name="Kopec K.O."/>
            <person name="Synnott J.M."/>
            <person name="Choo C."/>
            <person name="Paponov I."/>
            <person name="Finkler A."/>
            <person name="Soon Heng Tan C."/>
            <person name="Hutchins A.P."/>
            <person name="Weinmeier T."/>
            <person name="Rattei T."/>
            <person name="Chu J.S."/>
            <person name="Gimenez G."/>
            <person name="Irimia M."/>
            <person name="Rigden D.J."/>
            <person name="Fitzpatrick D.A."/>
            <person name="Lorenzo-Morales J."/>
            <person name="Bateman A."/>
            <person name="Chiu C.H."/>
            <person name="Tang P."/>
            <person name="Hegemann P."/>
            <person name="Fromm H."/>
            <person name="Raoult D."/>
            <person name="Greub G."/>
            <person name="Miranda-Saavedra D."/>
            <person name="Chen N."/>
            <person name="Nash P."/>
            <person name="Ginger M.L."/>
            <person name="Horn M."/>
            <person name="Schaap P."/>
            <person name="Caler L."/>
            <person name="Loftus B."/>
        </authorList>
    </citation>
    <scope>NUCLEOTIDE SEQUENCE [LARGE SCALE GENOMIC DNA]</scope>
    <source>
        <strain evidence="6 7">Neff</strain>
    </source>
</reference>
<dbReference type="NCBIfam" id="TIGR00401">
    <property type="entry name" value="msrA"/>
    <property type="match status" value="1"/>
</dbReference>
<dbReference type="SUPFAM" id="SSF55068">
    <property type="entry name" value="Peptide methionine sulfoxide reductase"/>
    <property type="match status" value="1"/>
</dbReference>
<evidence type="ECO:0000256" key="2">
    <source>
        <dbReference type="ARBA" id="ARBA00012502"/>
    </source>
</evidence>